<organism evidence="3 6">
    <name type="scientific">Phytophthora infestans</name>
    <name type="common">Potato late blight agent</name>
    <name type="synonym">Botrytis infestans</name>
    <dbReference type="NCBI Taxonomy" id="4787"/>
    <lineage>
        <taxon>Eukaryota</taxon>
        <taxon>Sar</taxon>
        <taxon>Stramenopiles</taxon>
        <taxon>Oomycota</taxon>
        <taxon>Peronosporomycetes</taxon>
        <taxon>Peronosporales</taxon>
        <taxon>Peronosporaceae</taxon>
        <taxon>Phytophthora</taxon>
    </lineage>
</organism>
<dbReference type="Proteomes" id="UP000602510">
    <property type="component" value="Unassembled WGS sequence"/>
</dbReference>
<keyword evidence="1" id="KW-0175">Coiled coil</keyword>
<sequence length="188" mass="21236">MELSRVLCDSSPDPSSTASPSSLVHGQEPSLPESKPKIALPTFSVLPDRERKRLHRLSEAQKRQHQHAEPYESRVRNLTFDINNLRQQIQQLVQLRTALVTRLLVNGQRFEGDMLQLTWTLLDGLRDGTFGLSASARSVFPSRTHISQHDPGASDGVHQFIMQRGRPTFKRPAFSVISIRKSGLRHGR</sequence>
<feature type="compositionally biased region" description="Low complexity" evidence="2">
    <location>
        <begin position="10"/>
        <end position="22"/>
    </location>
</feature>
<feature type="region of interest" description="Disordered" evidence="2">
    <location>
        <begin position="1"/>
        <end position="42"/>
    </location>
</feature>
<keyword evidence="6" id="KW-1185">Reference proteome</keyword>
<evidence type="ECO:0000313" key="5">
    <source>
        <dbReference type="EMBL" id="KAF4142579.1"/>
    </source>
</evidence>
<evidence type="ECO:0000313" key="4">
    <source>
        <dbReference type="EMBL" id="KAF4131580.1"/>
    </source>
</evidence>
<accession>A0A833WTV2</accession>
<comment type="caution">
    <text evidence="3">The sequence shown here is derived from an EMBL/GenBank/DDBJ whole genome shotgun (WGS) entry which is preliminary data.</text>
</comment>
<dbReference type="Proteomes" id="UP000704712">
    <property type="component" value="Unassembled WGS sequence"/>
</dbReference>
<evidence type="ECO:0000313" key="3">
    <source>
        <dbReference type="EMBL" id="KAF4037056.1"/>
    </source>
</evidence>
<protein>
    <submittedName>
        <fullName evidence="3">Uncharacterized protein</fullName>
    </submittedName>
</protein>
<evidence type="ECO:0000256" key="2">
    <source>
        <dbReference type="SAM" id="MobiDB-lite"/>
    </source>
</evidence>
<dbReference type="EMBL" id="WSZM01000252">
    <property type="protein sequence ID" value="KAF4037056.1"/>
    <property type="molecule type" value="Genomic_DNA"/>
</dbReference>
<dbReference type="EMBL" id="JAACNO010001173">
    <property type="protein sequence ID" value="KAF4142579.1"/>
    <property type="molecule type" value="Genomic_DNA"/>
</dbReference>
<proteinExistence type="predicted"/>
<evidence type="ECO:0000313" key="6">
    <source>
        <dbReference type="Proteomes" id="UP000602510"/>
    </source>
</evidence>
<dbReference type="AlphaFoldDB" id="A0A833WTV2"/>
<evidence type="ECO:0000256" key="1">
    <source>
        <dbReference type="SAM" id="Coils"/>
    </source>
</evidence>
<dbReference type="EMBL" id="JAACNO010002717">
    <property type="protein sequence ID" value="KAF4131580.1"/>
    <property type="molecule type" value="Genomic_DNA"/>
</dbReference>
<reference evidence="3" key="1">
    <citation type="submission" date="2020-04" db="EMBL/GenBank/DDBJ databases">
        <title>Hybrid Assembly of Korean Phytophthora infestans isolates.</title>
        <authorList>
            <person name="Prokchorchik M."/>
            <person name="Lee Y."/>
            <person name="Seo J."/>
            <person name="Cho J.-H."/>
            <person name="Park Y.-E."/>
            <person name="Jang D.-C."/>
            <person name="Im J.-S."/>
            <person name="Choi J.-G."/>
            <person name="Park H.-J."/>
            <person name="Lee G.-B."/>
            <person name="Lee Y.-G."/>
            <person name="Hong S.-Y."/>
            <person name="Cho K."/>
            <person name="Sohn K.H."/>
        </authorList>
    </citation>
    <scope>NUCLEOTIDE SEQUENCE</scope>
    <source>
        <strain evidence="3">KR_1_A1</strain>
        <strain evidence="4">KR_2_A2</strain>
    </source>
</reference>
<feature type="coiled-coil region" evidence="1">
    <location>
        <begin position="75"/>
        <end position="102"/>
    </location>
</feature>
<gene>
    <name evidence="3" type="ORF">GN244_ATG10906</name>
    <name evidence="5" type="ORF">GN958_ATG08239</name>
    <name evidence="4" type="ORF">GN958_ATG19224</name>
</gene>
<name>A0A833WTV2_PHYIN</name>